<evidence type="ECO:0000256" key="5">
    <source>
        <dbReference type="ARBA" id="ARBA00049629"/>
    </source>
</evidence>
<evidence type="ECO:0000256" key="6">
    <source>
        <dbReference type="ARBA" id="ARBA00049753"/>
    </source>
</evidence>
<keyword evidence="4 7" id="KW-0732">Signal</keyword>
<dbReference type="Proteomes" id="UP001528040">
    <property type="component" value="Unassembled WGS sequence"/>
</dbReference>
<evidence type="ECO:0000313" key="8">
    <source>
        <dbReference type="EMBL" id="MDA5095329.1"/>
    </source>
</evidence>
<dbReference type="Gene3D" id="3.40.190.10">
    <property type="entry name" value="Periplasmic binding protein-like II"/>
    <property type="match status" value="2"/>
</dbReference>
<evidence type="ECO:0000256" key="4">
    <source>
        <dbReference type="ARBA" id="ARBA00022729"/>
    </source>
</evidence>
<gene>
    <name evidence="8" type="ORF">O2N63_14670</name>
</gene>
<proteinExistence type="inferred from homology"/>
<comment type="function">
    <text evidence="5">Part of a binding-protein-dependent transport system for a sugar.</text>
</comment>
<dbReference type="PANTHER" id="PTHR43649">
    <property type="entry name" value="ARABINOSE-BINDING PROTEIN-RELATED"/>
    <property type="match status" value="1"/>
</dbReference>
<organism evidence="8 9">
    <name type="scientific">Aliiroseovarius salicola</name>
    <dbReference type="NCBI Taxonomy" id="3009082"/>
    <lineage>
        <taxon>Bacteria</taxon>
        <taxon>Pseudomonadati</taxon>
        <taxon>Pseudomonadota</taxon>
        <taxon>Alphaproteobacteria</taxon>
        <taxon>Rhodobacterales</taxon>
        <taxon>Paracoccaceae</taxon>
        <taxon>Aliiroseovarius</taxon>
    </lineage>
</organism>
<dbReference type="EMBL" id="JAQIIO010000009">
    <property type="protein sequence ID" value="MDA5095329.1"/>
    <property type="molecule type" value="Genomic_DNA"/>
</dbReference>
<comment type="caution">
    <text evidence="8">The sequence shown here is derived from an EMBL/GenBank/DDBJ whole genome shotgun (WGS) entry which is preliminary data.</text>
</comment>
<evidence type="ECO:0000256" key="7">
    <source>
        <dbReference type="SAM" id="SignalP"/>
    </source>
</evidence>
<keyword evidence="3" id="KW-0813">Transport</keyword>
<dbReference type="InterPro" id="IPR006059">
    <property type="entry name" value="SBP"/>
</dbReference>
<evidence type="ECO:0000256" key="1">
    <source>
        <dbReference type="ARBA" id="ARBA00004418"/>
    </source>
</evidence>
<feature type="signal peptide" evidence="7">
    <location>
        <begin position="1"/>
        <end position="22"/>
    </location>
</feature>
<accession>A0ABT4W4I1</accession>
<reference evidence="8 9" key="1">
    <citation type="submission" date="2023-01" db="EMBL/GenBank/DDBJ databases">
        <authorList>
            <person name="Yoon J.-W."/>
        </authorList>
    </citation>
    <scope>NUCLEOTIDE SEQUENCE [LARGE SCALE GENOMIC DNA]</scope>
    <source>
        <strain evidence="8 9">KMU-50</strain>
    </source>
</reference>
<keyword evidence="9" id="KW-1185">Reference proteome</keyword>
<dbReference type="PANTHER" id="PTHR43649:SF28">
    <property type="entry name" value="BINDING PROTEIN COMPONENT OF ABC SUGAR TRANSPORTER-RELATED"/>
    <property type="match status" value="1"/>
</dbReference>
<evidence type="ECO:0000256" key="3">
    <source>
        <dbReference type="ARBA" id="ARBA00022448"/>
    </source>
</evidence>
<evidence type="ECO:0000313" key="9">
    <source>
        <dbReference type="Proteomes" id="UP001528040"/>
    </source>
</evidence>
<feature type="chain" id="PRO_5045447433" description="Probable sugar-binding periplasmic protein" evidence="7">
    <location>
        <begin position="23"/>
        <end position="414"/>
    </location>
</feature>
<sequence length="414" mass="43554">MKHSVFAAASAVAIMASGMAMAEPQAEVLHWWTSGGEAKSVAVLQNEFAENGGTWTDMPVAGGGGDAAMTALRARVLSGNAPTAVQLKGPAIQEWYEEGVLADISAVANAEGWADVLPASIAGHMMCEGVWCAAPVNVHRIDWIWGNADVLAANGIEMPTTWDEFNAAADKLMAAGIIPLAHGGQAWQDATVFEAVALGILGPQNFKKAFVDLDMDVLKSDGMVAVFDQMRKMRGYVDANFSGRDWNLATAMVMNGEAAFQIMGDWAKGEFLAAGKVPGKDFLCLSTPGDGFLYNVDSFAMFEVDGDDKQAGQALLSKLIVGKNFQKVFNLNKGSIPARVDVALDEFDSCAHTSSADMNASSEGGSLLPSYAHGMALRGAQSGAITDVVTAHFNSDMSSQDAVNQLADAVANSM</sequence>
<protein>
    <recommendedName>
        <fullName evidence="6">Probable sugar-binding periplasmic protein</fullName>
    </recommendedName>
</protein>
<comment type="subcellular location">
    <subcellularLocation>
        <location evidence="1">Periplasm</location>
    </subcellularLocation>
</comment>
<comment type="similarity">
    <text evidence="2">Belongs to the bacterial solute-binding protein 1 family.</text>
</comment>
<evidence type="ECO:0000256" key="2">
    <source>
        <dbReference type="ARBA" id="ARBA00008520"/>
    </source>
</evidence>
<name>A0ABT4W4I1_9RHOB</name>
<dbReference type="Pfam" id="PF01547">
    <property type="entry name" value="SBP_bac_1"/>
    <property type="match status" value="1"/>
</dbReference>
<dbReference type="InterPro" id="IPR050490">
    <property type="entry name" value="Bact_solute-bd_prot1"/>
</dbReference>
<dbReference type="RefSeq" id="WP_271055035.1">
    <property type="nucleotide sequence ID" value="NZ_JAQIIO010000009.1"/>
</dbReference>
<dbReference type="SUPFAM" id="SSF53850">
    <property type="entry name" value="Periplasmic binding protein-like II"/>
    <property type="match status" value="1"/>
</dbReference>